<evidence type="ECO:0000259" key="4">
    <source>
        <dbReference type="PROSITE" id="PS01124"/>
    </source>
</evidence>
<dbReference type="InterPro" id="IPR009057">
    <property type="entry name" value="Homeodomain-like_sf"/>
</dbReference>
<dbReference type="GO" id="GO:0043565">
    <property type="term" value="F:sequence-specific DNA binding"/>
    <property type="evidence" value="ECO:0007669"/>
    <property type="project" value="InterPro"/>
</dbReference>
<dbReference type="AlphaFoldDB" id="A0A1Y4LS31"/>
<keyword evidence="2" id="KW-0238">DNA-binding</keyword>
<gene>
    <name evidence="5" type="ORF">B5F15_07390</name>
</gene>
<dbReference type="InterPro" id="IPR053142">
    <property type="entry name" value="PchR_regulatory_protein"/>
</dbReference>
<dbReference type="Pfam" id="PF12833">
    <property type="entry name" value="HTH_18"/>
    <property type="match status" value="1"/>
</dbReference>
<evidence type="ECO:0000313" key="5">
    <source>
        <dbReference type="EMBL" id="OUP58409.1"/>
    </source>
</evidence>
<keyword evidence="3" id="KW-0804">Transcription</keyword>
<dbReference type="InterPro" id="IPR018062">
    <property type="entry name" value="HTH_AraC-typ_CS"/>
</dbReference>
<name>A0A1Y4LS31_9FIRM</name>
<dbReference type="GO" id="GO:0003700">
    <property type="term" value="F:DNA-binding transcription factor activity"/>
    <property type="evidence" value="ECO:0007669"/>
    <property type="project" value="InterPro"/>
</dbReference>
<keyword evidence="1" id="KW-0805">Transcription regulation</keyword>
<sequence>MLKEYLSSQDSGTGRWSSSMPGVQICRFSLPEPEQEPLRSVPVCGTPLQFEVLFCLTGRLTVRALQGTSCTVEAPGIFLLSDSSALRSCRYSGNLSGVLIAVDAKAAKESLVTVCSTLGMKLDTRIVKKKMTARNGCTALHGTPWTQAFFETVRRLSEQEQERYCVFKSVELLYLLCTEVSESDESLSGSGCPVSQSLLEVKVYIQTHLSDKLTIALLCEQFSVSPTFLKEGFRRAYGVPIHTYLIQQRLRRAQELICTTRMSIQQIAQSVGYEGMSQFNAAFKRGYGMTPGQYRKMSETATLRPF</sequence>
<evidence type="ECO:0000256" key="2">
    <source>
        <dbReference type="ARBA" id="ARBA00023125"/>
    </source>
</evidence>
<feature type="domain" description="HTH araC/xylS-type" evidence="4">
    <location>
        <begin position="199"/>
        <end position="297"/>
    </location>
</feature>
<protein>
    <submittedName>
        <fullName evidence="5">AraC family transcriptional regulator</fullName>
    </submittedName>
</protein>
<dbReference type="SMART" id="SM00342">
    <property type="entry name" value="HTH_ARAC"/>
    <property type="match status" value="1"/>
</dbReference>
<dbReference type="EMBL" id="NFKL01000009">
    <property type="protein sequence ID" value="OUP58409.1"/>
    <property type="molecule type" value="Genomic_DNA"/>
</dbReference>
<comment type="caution">
    <text evidence="5">The sequence shown here is derived from an EMBL/GenBank/DDBJ whole genome shotgun (WGS) entry which is preliminary data.</text>
</comment>
<dbReference type="InterPro" id="IPR020449">
    <property type="entry name" value="Tscrpt_reg_AraC-type_HTH"/>
</dbReference>
<evidence type="ECO:0000313" key="6">
    <source>
        <dbReference type="Proteomes" id="UP000195326"/>
    </source>
</evidence>
<dbReference type="Gene3D" id="1.10.10.60">
    <property type="entry name" value="Homeodomain-like"/>
    <property type="match status" value="1"/>
</dbReference>
<dbReference type="PANTHER" id="PTHR47893:SF1">
    <property type="entry name" value="REGULATORY PROTEIN PCHR"/>
    <property type="match status" value="1"/>
</dbReference>
<dbReference type="InterPro" id="IPR018060">
    <property type="entry name" value="HTH_AraC"/>
</dbReference>
<evidence type="ECO:0000256" key="1">
    <source>
        <dbReference type="ARBA" id="ARBA00023015"/>
    </source>
</evidence>
<dbReference type="PRINTS" id="PR00032">
    <property type="entry name" value="HTHARAC"/>
</dbReference>
<dbReference type="PROSITE" id="PS00041">
    <property type="entry name" value="HTH_ARAC_FAMILY_1"/>
    <property type="match status" value="1"/>
</dbReference>
<dbReference type="Proteomes" id="UP000195326">
    <property type="component" value="Unassembled WGS sequence"/>
</dbReference>
<dbReference type="SUPFAM" id="SSF46689">
    <property type="entry name" value="Homeodomain-like"/>
    <property type="match status" value="2"/>
</dbReference>
<evidence type="ECO:0000256" key="3">
    <source>
        <dbReference type="ARBA" id="ARBA00023163"/>
    </source>
</evidence>
<dbReference type="PROSITE" id="PS01124">
    <property type="entry name" value="HTH_ARAC_FAMILY_2"/>
    <property type="match status" value="1"/>
</dbReference>
<proteinExistence type="predicted"/>
<dbReference type="PANTHER" id="PTHR47893">
    <property type="entry name" value="REGULATORY PROTEIN PCHR"/>
    <property type="match status" value="1"/>
</dbReference>
<reference evidence="6" key="1">
    <citation type="submission" date="2017-04" db="EMBL/GenBank/DDBJ databases">
        <title>Function of individual gut microbiota members based on whole genome sequencing of pure cultures obtained from chicken caecum.</title>
        <authorList>
            <person name="Medvecky M."/>
            <person name="Cejkova D."/>
            <person name="Polansky O."/>
            <person name="Karasova D."/>
            <person name="Kubasova T."/>
            <person name="Cizek A."/>
            <person name="Rychlik I."/>
        </authorList>
    </citation>
    <scope>NUCLEOTIDE SEQUENCE [LARGE SCALE GENOMIC DNA]</scope>
    <source>
        <strain evidence="6">An179</strain>
    </source>
</reference>
<dbReference type="RefSeq" id="WP_087414929.1">
    <property type="nucleotide sequence ID" value="NZ_NFKL01000009.1"/>
</dbReference>
<organism evidence="5 6">
    <name type="scientific">Butyricicoccus pullicaecorum</name>
    <dbReference type="NCBI Taxonomy" id="501571"/>
    <lineage>
        <taxon>Bacteria</taxon>
        <taxon>Bacillati</taxon>
        <taxon>Bacillota</taxon>
        <taxon>Clostridia</taxon>
        <taxon>Eubacteriales</taxon>
        <taxon>Butyricicoccaceae</taxon>
        <taxon>Butyricicoccus</taxon>
    </lineage>
</organism>
<accession>A0A1Y4LS31</accession>